<organism evidence="1">
    <name type="scientific">Arundo donax</name>
    <name type="common">Giant reed</name>
    <name type="synonym">Donax arundinaceus</name>
    <dbReference type="NCBI Taxonomy" id="35708"/>
    <lineage>
        <taxon>Eukaryota</taxon>
        <taxon>Viridiplantae</taxon>
        <taxon>Streptophyta</taxon>
        <taxon>Embryophyta</taxon>
        <taxon>Tracheophyta</taxon>
        <taxon>Spermatophyta</taxon>
        <taxon>Magnoliopsida</taxon>
        <taxon>Liliopsida</taxon>
        <taxon>Poales</taxon>
        <taxon>Poaceae</taxon>
        <taxon>PACMAD clade</taxon>
        <taxon>Arundinoideae</taxon>
        <taxon>Arundineae</taxon>
        <taxon>Arundo</taxon>
    </lineage>
</organism>
<reference evidence="1" key="2">
    <citation type="journal article" date="2015" name="Data Brief">
        <title>Shoot transcriptome of the giant reed, Arundo donax.</title>
        <authorList>
            <person name="Barrero R.A."/>
            <person name="Guerrero F.D."/>
            <person name="Moolhuijzen P."/>
            <person name="Goolsby J.A."/>
            <person name="Tidwell J."/>
            <person name="Bellgard S.E."/>
            <person name="Bellgard M.I."/>
        </authorList>
    </citation>
    <scope>NUCLEOTIDE SEQUENCE</scope>
    <source>
        <tissue evidence="1">Shoot tissue taken approximately 20 cm above the soil surface</tissue>
    </source>
</reference>
<name>A0A0A9B7F6_ARUDO</name>
<dbReference type="EMBL" id="GBRH01242668">
    <property type="protein sequence ID" value="JAD55227.1"/>
    <property type="molecule type" value="Transcribed_RNA"/>
</dbReference>
<protein>
    <submittedName>
        <fullName evidence="1">Uncharacterized protein</fullName>
    </submittedName>
</protein>
<reference evidence="1" key="1">
    <citation type="submission" date="2014-09" db="EMBL/GenBank/DDBJ databases">
        <authorList>
            <person name="Magalhaes I.L.F."/>
            <person name="Oliveira U."/>
            <person name="Santos F.R."/>
            <person name="Vidigal T.H.D.A."/>
            <person name="Brescovit A.D."/>
            <person name="Santos A.J."/>
        </authorList>
    </citation>
    <scope>NUCLEOTIDE SEQUENCE</scope>
    <source>
        <tissue evidence="1">Shoot tissue taken approximately 20 cm above the soil surface</tissue>
    </source>
</reference>
<dbReference type="AlphaFoldDB" id="A0A0A9B7F6"/>
<accession>A0A0A9B7F6</accession>
<evidence type="ECO:0000313" key="1">
    <source>
        <dbReference type="EMBL" id="JAD55227.1"/>
    </source>
</evidence>
<proteinExistence type="predicted"/>
<sequence>MATPAKCTRRPDGDLMPTATWAEGGVGFLLLTVSSHSAEESLGLALEQFLRRCTSLLWRGFTMKSSAPAFKHLLIRWGSFSDDMTITGIGFRGFSALMALRRS</sequence>